<dbReference type="PROSITE" id="PS50090">
    <property type="entry name" value="MYB_LIKE"/>
    <property type="match status" value="1"/>
</dbReference>
<gene>
    <name evidence="3" type="ORF">TWF730_005887</name>
</gene>
<dbReference type="EMBL" id="JAVHNS010000002">
    <property type="protein sequence ID" value="KAK6362191.1"/>
    <property type="molecule type" value="Genomic_DNA"/>
</dbReference>
<evidence type="ECO:0000256" key="1">
    <source>
        <dbReference type="SAM" id="MobiDB-lite"/>
    </source>
</evidence>
<comment type="caution">
    <text evidence="3">The sequence shown here is derived from an EMBL/GenBank/DDBJ whole genome shotgun (WGS) entry which is preliminary data.</text>
</comment>
<accession>A0AAV9VMH7</accession>
<dbReference type="Proteomes" id="UP001373714">
    <property type="component" value="Unassembled WGS sequence"/>
</dbReference>
<keyword evidence="4" id="KW-1185">Reference proteome</keyword>
<organism evidence="3 4">
    <name type="scientific">Orbilia blumenaviensis</name>
    <dbReference type="NCBI Taxonomy" id="1796055"/>
    <lineage>
        <taxon>Eukaryota</taxon>
        <taxon>Fungi</taxon>
        <taxon>Dikarya</taxon>
        <taxon>Ascomycota</taxon>
        <taxon>Pezizomycotina</taxon>
        <taxon>Orbiliomycetes</taxon>
        <taxon>Orbiliales</taxon>
        <taxon>Orbiliaceae</taxon>
        <taxon>Orbilia</taxon>
    </lineage>
</organism>
<reference evidence="3 4" key="1">
    <citation type="submission" date="2019-10" db="EMBL/GenBank/DDBJ databases">
        <authorList>
            <person name="Palmer J.M."/>
        </authorList>
    </citation>
    <scope>NUCLEOTIDE SEQUENCE [LARGE SCALE GENOMIC DNA]</scope>
    <source>
        <strain evidence="3 4">TWF730</strain>
    </source>
</reference>
<proteinExistence type="predicted"/>
<evidence type="ECO:0000313" key="3">
    <source>
        <dbReference type="EMBL" id="KAK6362191.1"/>
    </source>
</evidence>
<dbReference type="AlphaFoldDB" id="A0AAV9VMH7"/>
<sequence>MPLKRELSPSLPSLLDENPSANESGFVKEECGMEISDLPMKKRKTKAAPNSKGNKTGKGDNQIKKGTWTEEQDCSLHALITKDQGGNEVKASWNEIYEGFSKLFPGNGKTLNSLQMRWKVKIRAGDTDLSLAEKMLFKQAVANIDGTERALAYAWRFKELGGRDLNKSAVIKLCKMLKAKQLELEDAGLN</sequence>
<protein>
    <recommendedName>
        <fullName evidence="2">Myb-like domain-containing protein</fullName>
    </recommendedName>
</protein>
<dbReference type="Gene3D" id="1.10.10.60">
    <property type="entry name" value="Homeodomain-like"/>
    <property type="match status" value="1"/>
</dbReference>
<name>A0AAV9VMH7_9PEZI</name>
<dbReference type="InterPro" id="IPR001005">
    <property type="entry name" value="SANT/Myb"/>
</dbReference>
<feature type="region of interest" description="Disordered" evidence="1">
    <location>
        <begin position="1"/>
        <end position="66"/>
    </location>
</feature>
<evidence type="ECO:0000259" key="2">
    <source>
        <dbReference type="PROSITE" id="PS50090"/>
    </source>
</evidence>
<evidence type="ECO:0000313" key="4">
    <source>
        <dbReference type="Proteomes" id="UP001373714"/>
    </source>
</evidence>
<feature type="domain" description="Myb-like" evidence="2">
    <location>
        <begin position="60"/>
        <end position="122"/>
    </location>
</feature>